<dbReference type="GO" id="GO:0046872">
    <property type="term" value="F:metal ion binding"/>
    <property type="evidence" value="ECO:0007669"/>
    <property type="project" value="UniProtKB-KW"/>
</dbReference>
<dbReference type="SMART" id="SM00484">
    <property type="entry name" value="XPGI"/>
    <property type="match status" value="1"/>
</dbReference>
<dbReference type="GO" id="GO:0017108">
    <property type="term" value="F:5'-flap endonuclease activity"/>
    <property type="evidence" value="ECO:0007669"/>
    <property type="project" value="TreeGrafter"/>
</dbReference>
<keyword evidence="8" id="KW-0540">Nuclease</keyword>
<evidence type="ECO:0000259" key="14">
    <source>
        <dbReference type="SMART" id="SM00484"/>
    </source>
</evidence>
<dbReference type="PANTHER" id="PTHR11081:SF9">
    <property type="entry name" value="FLAP ENDONUCLEASE 1"/>
    <property type="match status" value="1"/>
</dbReference>
<keyword evidence="8" id="KW-0378">Hydrolase</keyword>
<proteinExistence type="inferred from homology"/>
<dbReference type="GeneID" id="80532714"/>
<evidence type="ECO:0000256" key="6">
    <source>
        <dbReference type="ARBA" id="ARBA00022616"/>
    </source>
</evidence>
<keyword evidence="11" id="KW-1190">Host gene expression shutoff by virus</keyword>
<reference evidence="15 16" key="1">
    <citation type="journal article" date="2012" name="PLoS ONE">
        <title>The genome of Chelonid herpesvirus 5 harbors atypical genes.</title>
        <authorList>
            <person name="Ackermann M."/>
            <person name="Koriabine M."/>
            <person name="Hartmann-Fritsch F."/>
            <person name="de Jong P.J."/>
            <person name="Lewis T.D."/>
            <person name="Schetle N."/>
            <person name="Work T.M."/>
            <person name="Dagenais J."/>
            <person name="Balazs G.H."/>
            <person name="Leong J.A."/>
        </authorList>
    </citation>
    <scope>NUCLEOTIDE SEQUENCE [LARGE SCALE GENOMIC DNA]</scope>
</reference>
<keyword evidence="7" id="KW-0479">Metal-binding</keyword>
<evidence type="ECO:0000256" key="11">
    <source>
        <dbReference type="ARBA" id="ARBA00022995"/>
    </source>
</evidence>
<dbReference type="SMR" id="V5NXG0"/>
<dbReference type="RefSeq" id="YP_010795555.1">
    <property type="nucleotide sequence ID" value="NC_075701.1"/>
</dbReference>
<feature type="region of interest" description="Disordered" evidence="13">
    <location>
        <begin position="154"/>
        <end position="174"/>
    </location>
</feature>
<dbReference type="PANTHER" id="PTHR11081">
    <property type="entry name" value="FLAP ENDONUCLEASE FAMILY MEMBER"/>
    <property type="match status" value="1"/>
</dbReference>
<keyword evidence="5" id="KW-0945">Host-virus interaction</keyword>
<keyword evidence="6" id="KW-1132">Decay of host mRNAs by virus</keyword>
<evidence type="ECO:0000256" key="13">
    <source>
        <dbReference type="SAM" id="MobiDB-lite"/>
    </source>
</evidence>
<evidence type="ECO:0000313" key="16">
    <source>
        <dbReference type="Proteomes" id="UP000325782"/>
    </source>
</evidence>
<evidence type="ECO:0000256" key="5">
    <source>
        <dbReference type="ARBA" id="ARBA00022581"/>
    </source>
</evidence>
<keyword evidence="10" id="KW-0694">RNA-binding</keyword>
<sequence>MFFIFYKHTWAFIGWGEATTPFSRVSYGSASASTRRFCLTGPGKPPGMGVMGMQRYLSDHGLIEPMRCNYAEVRGVKVAVDVWNVVHLLLRRVDAFVGQFERKRLNYWCLMTLFQVLNKKQFVPVFVFDGMYDIFCSAPSGNGAKAIARRQRKASRKTETLSQSPSASTPVTPFATLDDHRRKRPTYRFCRRLIEAAGYPIVAVPGYEADESCANLFHTGAVDYVISGDTDLLLMGCDLILDPLPMFPPVVRYRVLLKHLGMESDDFLSHFVRCHTDLHSSAQLVSFEQALEQWWGPRDGERDVGPHIVESERLFVEQVRRLVKPVSLPSDRKLLLLKRVPLSRGVAPDIDTLMEIVAKYDPDKLQKHLDDFIERYAYMRVSDLYVRVVAAD</sequence>
<evidence type="ECO:0000256" key="2">
    <source>
        <dbReference type="ARBA" id="ARBA00009669"/>
    </source>
</evidence>
<protein>
    <recommendedName>
        <fullName evidence="3">Virion host shutoff protein</fullName>
    </recommendedName>
</protein>
<feature type="compositionally biased region" description="Polar residues" evidence="13">
    <location>
        <begin position="160"/>
        <end position="171"/>
    </location>
</feature>
<gene>
    <name evidence="15" type="primary">F-UL41</name>
</gene>
<name>V5NXG0_9ALPH</name>
<dbReference type="InterPro" id="IPR029060">
    <property type="entry name" value="PIN-like_dom_sf"/>
</dbReference>
<evidence type="ECO:0000256" key="4">
    <source>
        <dbReference type="ARBA" id="ARBA00022557"/>
    </source>
</evidence>
<comment type="subcellular location">
    <subcellularLocation>
        <location evidence="1">Virion</location>
    </subcellularLocation>
</comment>
<feature type="domain" description="XPG-I" evidence="14">
    <location>
        <begin position="195"/>
        <end position="262"/>
    </location>
</feature>
<keyword evidence="8" id="KW-0255">Endonuclease</keyword>
<comment type="similarity">
    <text evidence="2">Belongs to the herpesviridae VHS protein family.</text>
</comment>
<accession>V5NXG0</accession>
<dbReference type="GO" id="GO:0039595">
    <property type="term" value="P:symbiont-mediated degradation of host mRNA"/>
    <property type="evidence" value="ECO:0007669"/>
    <property type="project" value="UniProtKB-KW"/>
</dbReference>
<evidence type="ECO:0000256" key="7">
    <source>
        <dbReference type="ARBA" id="ARBA00022723"/>
    </source>
</evidence>
<dbReference type="GO" id="GO:0003723">
    <property type="term" value="F:RNA binding"/>
    <property type="evidence" value="ECO:0007669"/>
    <property type="project" value="UniProtKB-KW"/>
</dbReference>
<organism evidence="15 16">
    <name type="scientific">Chelonid alphaherpesvirus 5</name>
    <dbReference type="NCBI Taxonomy" id="702736"/>
    <lineage>
        <taxon>Viruses</taxon>
        <taxon>Duplodnaviria</taxon>
        <taxon>Heunggongvirae</taxon>
        <taxon>Peploviricota</taxon>
        <taxon>Herviviricetes</taxon>
        <taxon>Herpesvirales</taxon>
        <taxon>Orthoherpesviridae</taxon>
        <taxon>Alphaherpesvirinae</taxon>
        <taxon>Scutavirus</taxon>
        <taxon>Scutavirus chelonidalpha5</taxon>
    </lineage>
</organism>
<dbReference type="GO" id="GO:0039657">
    <property type="term" value="P:symbiont-mediated suppression of host gene expression"/>
    <property type="evidence" value="ECO:0007669"/>
    <property type="project" value="UniProtKB-KW"/>
</dbReference>
<keyword evidence="4" id="KW-1192">Host mRNA suppression by virus</keyword>
<dbReference type="Pfam" id="PF00867">
    <property type="entry name" value="XPG_I"/>
    <property type="match status" value="1"/>
</dbReference>
<dbReference type="SUPFAM" id="SSF88723">
    <property type="entry name" value="PIN domain-like"/>
    <property type="match status" value="1"/>
</dbReference>
<evidence type="ECO:0000256" key="8">
    <source>
        <dbReference type="ARBA" id="ARBA00022759"/>
    </source>
</evidence>
<dbReference type="InterPro" id="IPR006086">
    <property type="entry name" value="XPG-I_dom"/>
</dbReference>
<dbReference type="KEGG" id="vg:80532714"/>
<dbReference type="Gene3D" id="3.40.50.1010">
    <property type="entry name" value="5'-nuclease"/>
    <property type="match status" value="1"/>
</dbReference>
<keyword evidence="9" id="KW-0460">Magnesium</keyword>
<dbReference type="EMBL" id="HQ878327">
    <property type="protein sequence ID" value="AHA93369.1"/>
    <property type="molecule type" value="Genomic_DNA"/>
</dbReference>
<evidence type="ECO:0000256" key="12">
    <source>
        <dbReference type="ARBA" id="ARBA00023247"/>
    </source>
</evidence>
<dbReference type="Proteomes" id="UP000325782">
    <property type="component" value="Segment"/>
</dbReference>
<keyword evidence="12" id="KW-1262">Eukaryotic host gene expression shutoff by virus</keyword>
<evidence type="ECO:0000256" key="10">
    <source>
        <dbReference type="ARBA" id="ARBA00022884"/>
    </source>
</evidence>
<dbReference type="InterPro" id="IPR006084">
    <property type="entry name" value="XPG/Rad2"/>
</dbReference>
<evidence type="ECO:0000256" key="3">
    <source>
        <dbReference type="ARBA" id="ARBA00018606"/>
    </source>
</evidence>
<evidence type="ECO:0000256" key="1">
    <source>
        <dbReference type="ARBA" id="ARBA00004328"/>
    </source>
</evidence>
<evidence type="ECO:0000256" key="9">
    <source>
        <dbReference type="ARBA" id="ARBA00022842"/>
    </source>
</evidence>
<keyword evidence="16" id="KW-1185">Reference proteome</keyword>
<evidence type="ECO:0000313" key="15">
    <source>
        <dbReference type="EMBL" id="AHA93369.1"/>
    </source>
</evidence>